<organism evidence="5 6">
    <name type="scientific">Desmophyllum pertusum</name>
    <dbReference type="NCBI Taxonomy" id="174260"/>
    <lineage>
        <taxon>Eukaryota</taxon>
        <taxon>Metazoa</taxon>
        <taxon>Cnidaria</taxon>
        <taxon>Anthozoa</taxon>
        <taxon>Hexacorallia</taxon>
        <taxon>Scleractinia</taxon>
        <taxon>Caryophylliina</taxon>
        <taxon>Caryophylliidae</taxon>
        <taxon>Desmophyllum</taxon>
    </lineage>
</organism>
<comment type="subcellular location">
    <subcellularLocation>
        <location evidence="1">Nucleus</location>
    </subcellularLocation>
</comment>
<feature type="compositionally biased region" description="Basic and acidic residues" evidence="3">
    <location>
        <begin position="283"/>
        <end position="293"/>
    </location>
</feature>
<dbReference type="Gene3D" id="2.30.29.30">
    <property type="entry name" value="Pleckstrin-homology domain (PH domain)/Phosphotyrosine-binding domain (PTB)"/>
    <property type="match status" value="1"/>
</dbReference>
<dbReference type="SUPFAM" id="SSF50729">
    <property type="entry name" value="PH domain-like"/>
    <property type="match status" value="1"/>
</dbReference>
<protein>
    <submittedName>
        <fullName evidence="5">Ran-binding protein 3</fullName>
    </submittedName>
</protein>
<reference evidence="5" key="1">
    <citation type="submission" date="2023-01" db="EMBL/GenBank/DDBJ databases">
        <title>Genome assembly of the deep-sea coral Lophelia pertusa.</title>
        <authorList>
            <person name="Herrera S."/>
            <person name="Cordes E."/>
        </authorList>
    </citation>
    <scope>NUCLEOTIDE SEQUENCE</scope>
    <source>
        <strain evidence="5">USNM1676648</strain>
        <tissue evidence="5">Polyp</tissue>
    </source>
</reference>
<dbReference type="CDD" id="cd13180">
    <property type="entry name" value="RanBD_RanBP3"/>
    <property type="match status" value="1"/>
</dbReference>
<dbReference type="PANTHER" id="PTHR23138:SF142">
    <property type="entry name" value="RAN-BINDING PROTEIN 3B-RELATED"/>
    <property type="match status" value="1"/>
</dbReference>
<accession>A0A9W9ZZK6</accession>
<sequence length="293" mass="32716">MGERVMFSIDSATTDEGSNEKTEETPASTNNASSKDHKTDEDLKTLADVAHLCADASGPSSPNQDKPHKSLAEAAMAYEEEHLSPPKSQPARVAVVTGEEEERNVLQSNCRLFVFDTVTHSWREKGRGVLRLNDMCQSMTEGIFQSRLVMRTQGSLRVVLNTKLWPRMTLEKGNEKSLRITAMDSEKDIKIYLIMAAPNDIQRLWTAIDRRIQALKRGQDVETQEKTADKDHNADDEEESKTEPDDELKGTEPEDDDDSVKDRCEVPDNKDESSNDSCPTGEGRGKETVADDD</sequence>
<keyword evidence="6" id="KW-1185">Reference proteome</keyword>
<dbReference type="InterPro" id="IPR045255">
    <property type="entry name" value="RanBP1-like"/>
</dbReference>
<dbReference type="Pfam" id="PF00638">
    <property type="entry name" value="Ran_BP1"/>
    <property type="match status" value="1"/>
</dbReference>
<evidence type="ECO:0000256" key="2">
    <source>
        <dbReference type="ARBA" id="ARBA00023242"/>
    </source>
</evidence>
<dbReference type="PROSITE" id="PS50196">
    <property type="entry name" value="RANBD1"/>
    <property type="match status" value="1"/>
</dbReference>
<comment type="caution">
    <text evidence="5">The sequence shown here is derived from an EMBL/GenBank/DDBJ whole genome shotgun (WGS) entry which is preliminary data.</text>
</comment>
<evidence type="ECO:0000259" key="4">
    <source>
        <dbReference type="PROSITE" id="PS50196"/>
    </source>
</evidence>
<keyword evidence="2" id="KW-0539">Nucleus</keyword>
<feature type="region of interest" description="Disordered" evidence="3">
    <location>
        <begin position="1"/>
        <end position="41"/>
    </location>
</feature>
<evidence type="ECO:0000313" key="5">
    <source>
        <dbReference type="EMBL" id="KAJ7388914.1"/>
    </source>
</evidence>
<evidence type="ECO:0000313" key="6">
    <source>
        <dbReference type="Proteomes" id="UP001163046"/>
    </source>
</evidence>
<feature type="compositionally biased region" description="Basic and acidic residues" evidence="3">
    <location>
        <begin position="260"/>
        <end position="273"/>
    </location>
</feature>
<feature type="compositionally biased region" description="Basic and acidic residues" evidence="3">
    <location>
        <begin position="218"/>
        <end position="233"/>
    </location>
</feature>
<dbReference type="Proteomes" id="UP001163046">
    <property type="component" value="Unassembled WGS sequence"/>
</dbReference>
<dbReference type="OrthoDB" id="185618at2759"/>
<feature type="compositionally biased region" description="Basic and acidic residues" evidence="3">
    <location>
        <begin position="241"/>
        <end position="252"/>
    </location>
</feature>
<gene>
    <name evidence="5" type="primary">RANBP3</name>
    <name evidence="5" type="ORF">OS493_035062</name>
</gene>
<dbReference type="EMBL" id="MU825447">
    <property type="protein sequence ID" value="KAJ7388914.1"/>
    <property type="molecule type" value="Genomic_DNA"/>
</dbReference>
<dbReference type="PANTHER" id="PTHR23138">
    <property type="entry name" value="RAN BINDING PROTEIN"/>
    <property type="match status" value="1"/>
</dbReference>
<feature type="domain" description="RanBD1" evidence="4">
    <location>
        <begin position="82"/>
        <end position="171"/>
    </location>
</feature>
<evidence type="ECO:0000256" key="1">
    <source>
        <dbReference type="ARBA" id="ARBA00004123"/>
    </source>
</evidence>
<dbReference type="GO" id="GO:0005634">
    <property type="term" value="C:nucleus"/>
    <property type="evidence" value="ECO:0007669"/>
    <property type="project" value="UniProtKB-SubCell"/>
</dbReference>
<dbReference type="InterPro" id="IPR000156">
    <property type="entry name" value="Ran_bind_dom"/>
</dbReference>
<feature type="region of interest" description="Disordered" evidence="3">
    <location>
        <begin position="218"/>
        <end position="293"/>
    </location>
</feature>
<name>A0A9W9ZZK6_9CNID</name>
<evidence type="ECO:0000256" key="3">
    <source>
        <dbReference type="SAM" id="MobiDB-lite"/>
    </source>
</evidence>
<dbReference type="AlphaFoldDB" id="A0A9W9ZZK6"/>
<dbReference type="InterPro" id="IPR011993">
    <property type="entry name" value="PH-like_dom_sf"/>
</dbReference>
<dbReference type="SMART" id="SM00160">
    <property type="entry name" value="RanBD"/>
    <property type="match status" value="1"/>
</dbReference>
<dbReference type="GO" id="GO:0006611">
    <property type="term" value="P:protein export from nucleus"/>
    <property type="evidence" value="ECO:0007669"/>
    <property type="project" value="TreeGrafter"/>
</dbReference>
<proteinExistence type="predicted"/>